<dbReference type="InterPro" id="IPR036140">
    <property type="entry name" value="PFN_sf"/>
</dbReference>
<sequence>MAEEVPAGEVAAEDNAWGQAIEEWLISAGVCEAGALANREDGAMYAAAPVAGDAGWDKVWKDDYQVTVLAEDGVTEQRADICEAATLKQVADMQNMDDRPQHGLWLAGRKYVITGREVLTATSVNAEVPVVQAANKETKTAAVIAVAGSQIVVAITNEGKGQKPPNAINAVMCFAEYLINEGY</sequence>
<gene>
    <name evidence="1" type="ORF">BRAN1462_LOCUS62002</name>
</gene>
<evidence type="ECO:0000313" key="1">
    <source>
        <dbReference type="EMBL" id="CAD9644180.1"/>
    </source>
</evidence>
<dbReference type="Pfam" id="PF00235">
    <property type="entry name" value="Profilin"/>
    <property type="match status" value="1"/>
</dbReference>
<name>A0A7S2VQS4_9DINO</name>
<proteinExistence type="predicted"/>
<dbReference type="InterPro" id="IPR048278">
    <property type="entry name" value="PFN"/>
</dbReference>
<dbReference type="AlphaFoldDB" id="A0A7S2VQS4"/>
<dbReference type="SUPFAM" id="SSF55770">
    <property type="entry name" value="Profilin (actin-binding protein)"/>
    <property type="match status" value="1"/>
</dbReference>
<accession>A0A7S2VQS4</accession>
<dbReference type="EMBL" id="HBGW01097751">
    <property type="protein sequence ID" value="CAD9644180.1"/>
    <property type="molecule type" value="Transcribed_RNA"/>
</dbReference>
<evidence type="ECO:0008006" key="2">
    <source>
        <dbReference type="Google" id="ProtNLM"/>
    </source>
</evidence>
<organism evidence="1">
    <name type="scientific">Zooxanthella nutricula</name>
    <dbReference type="NCBI Taxonomy" id="1333877"/>
    <lineage>
        <taxon>Eukaryota</taxon>
        <taxon>Sar</taxon>
        <taxon>Alveolata</taxon>
        <taxon>Dinophyceae</taxon>
        <taxon>Peridiniales</taxon>
        <taxon>Peridiniales incertae sedis</taxon>
        <taxon>Zooxanthella</taxon>
    </lineage>
</organism>
<dbReference type="GO" id="GO:0003779">
    <property type="term" value="F:actin binding"/>
    <property type="evidence" value="ECO:0007669"/>
    <property type="project" value="InterPro"/>
</dbReference>
<dbReference type="Gene3D" id="3.30.450.30">
    <property type="entry name" value="Dynein light chain 2a, cytoplasmic"/>
    <property type="match status" value="1"/>
</dbReference>
<reference evidence="1" key="1">
    <citation type="submission" date="2021-01" db="EMBL/GenBank/DDBJ databases">
        <authorList>
            <person name="Corre E."/>
            <person name="Pelletier E."/>
            <person name="Niang G."/>
            <person name="Scheremetjew M."/>
            <person name="Finn R."/>
            <person name="Kale V."/>
            <person name="Holt S."/>
            <person name="Cochrane G."/>
            <person name="Meng A."/>
            <person name="Brown T."/>
            <person name="Cohen L."/>
        </authorList>
    </citation>
    <scope>NUCLEOTIDE SEQUENCE</scope>
    <source>
        <strain evidence="1">RCC3387</strain>
    </source>
</reference>
<protein>
    <recommendedName>
        <fullName evidence="2">Profilin</fullName>
    </recommendedName>
</protein>